<evidence type="ECO:0000313" key="1">
    <source>
        <dbReference type="EMBL" id="KKL20328.1"/>
    </source>
</evidence>
<dbReference type="EMBL" id="LAZR01038140">
    <property type="protein sequence ID" value="KKL20328.1"/>
    <property type="molecule type" value="Genomic_DNA"/>
</dbReference>
<comment type="caution">
    <text evidence="1">The sequence shown here is derived from an EMBL/GenBank/DDBJ whole genome shotgun (WGS) entry which is preliminary data.</text>
</comment>
<reference evidence="1" key="1">
    <citation type="journal article" date="2015" name="Nature">
        <title>Complex archaea that bridge the gap between prokaryotes and eukaryotes.</title>
        <authorList>
            <person name="Spang A."/>
            <person name="Saw J.H."/>
            <person name="Jorgensen S.L."/>
            <person name="Zaremba-Niedzwiedzka K."/>
            <person name="Martijn J."/>
            <person name="Lind A.E."/>
            <person name="van Eijk R."/>
            <person name="Schleper C."/>
            <person name="Guy L."/>
            <person name="Ettema T.J."/>
        </authorList>
    </citation>
    <scope>NUCLEOTIDE SEQUENCE</scope>
</reference>
<proteinExistence type="predicted"/>
<accession>A0A0F9E8E3</accession>
<protein>
    <submittedName>
        <fullName evidence="1">Uncharacterized protein</fullName>
    </submittedName>
</protein>
<gene>
    <name evidence="1" type="ORF">LCGC14_2456620</name>
</gene>
<organism evidence="1">
    <name type="scientific">marine sediment metagenome</name>
    <dbReference type="NCBI Taxonomy" id="412755"/>
    <lineage>
        <taxon>unclassified sequences</taxon>
        <taxon>metagenomes</taxon>
        <taxon>ecological metagenomes</taxon>
    </lineage>
</organism>
<dbReference type="AlphaFoldDB" id="A0A0F9E8E3"/>
<sequence>QTIPYQVQTMSEKSYIEWLDTQLIVGYIKGMDLEIRPRTDSYGVLIEDEDGYETWAHVPNDIWEAFLKSTR</sequence>
<name>A0A0F9E8E3_9ZZZZ</name>
<feature type="non-terminal residue" evidence="1">
    <location>
        <position position="1"/>
    </location>
</feature>